<sequence length="375" mass="42250">MLKFDLLKTEGRARRGTLTLNHGVVQTPIFMPVGTYGTVKGVMPRSLEEMGAQIILGNTFHLWMRPGLDIMKQFGGLHRFESWDKPILTDSGGFQVWSLGEMRKISEEGVKFASPVNGDKLFLTPEISMQIQTVLNSDIVMQFDECTPYETKGHITTEKEARASMEMSLRWAKRCQDEFARLQNPNALFGIVQGGMFEGLRDHSLAGLAALDLPGYAIGGLSVGEPKADMLRVLDHIGHQLPAHKPRYLMGVGTPEDLVEGVRQGIDMFDCVMPTRNARNGHLFTRFGDLRLRNARFKTDERPVDETCTCYCCSTFSRAYLHHLDRCGEMLGPMLTSIHNLHYYLNLMTEVREALDQGRFEAFRAQFAADRARGL</sequence>
<name>A0ABU3PHW5_9BURK</name>
<feature type="active site" description="Proton acceptor" evidence="4">
    <location>
        <position position="90"/>
    </location>
</feature>
<dbReference type="Proteomes" id="UP001246372">
    <property type="component" value="Unassembled WGS sequence"/>
</dbReference>
<feature type="binding site" evidence="4">
    <location>
        <position position="193"/>
    </location>
    <ligand>
        <name>substrate</name>
    </ligand>
</feature>
<dbReference type="EC" id="2.4.2.29" evidence="4"/>
<dbReference type="InterPro" id="IPR004803">
    <property type="entry name" value="TGT"/>
</dbReference>
<evidence type="ECO:0000256" key="2">
    <source>
        <dbReference type="ARBA" id="ARBA00022679"/>
    </source>
</evidence>
<feature type="binding site" evidence="4">
    <location>
        <position position="313"/>
    </location>
    <ligand>
        <name>Zn(2+)</name>
        <dbReference type="ChEBI" id="CHEBI:29105"/>
    </ligand>
</feature>
<accession>A0ABU3PHW5</accession>
<feature type="domain" description="tRNA-guanine(15) transglycosylase-like" evidence="5">
    <location>
        <begin position="12"/>
        <end position="371"/>
    </location>
</feature>
<dbReference type="HAMAP" id="MF_00168">
    <property type="entry name" value="Q_tRNA_Tgt"/>
    <property type="match status" value="1"/>
</dbReference>
<dbReference type="Pfam" id="PF01702">
    <property type="entry name" value="TGT"/>
    <property type="match status" value="1"/>
</dbReference>
<dbReference type="InterPro" id="IPR036511">
    <property type="entry name" value="TGT-like_sf"/>
</dbReference>
<dbReference type="GO" id="GO:0016757">
    <property type="term" value="F:glycosyltransferase activity"/>
    <property type="evidence" value="ECO:0007669"/>
    <property type="project" value="UniProtKB-KW"/>
</dbReference>
<dbReference type="InterPro" id="IPR050076">
    <property type="entry name" value="ArchSynthase1/Queuine_TRR"/>
</dbReference>
<comment type="cofactor">
    <cofactor evidence="4">
        <name>Zn(2+)</name>
        <dbReference type="ChEBI" id="CHEBI:29105"/>
    </cofactor>
    <text evidence="4">Binds 1 zinc ion per subunit.</text>
</comment>
<feature type="binding site" evidence="4">
    <location>
        <position position="310"/>
    </location>
    <ligand>
        <name>Zn(2+)</name>
        <dbReference type="ChEBI" id="CHEBI:29105"/>
    </ligand>
</feature>
<feature type="binding site" evidence="4">
    <location>
        <position position="339"/>
    </location>
    <ligand>
        <name>Zn(2+)</name>
        <dbReference type="ChEBI" id="CHEBI:29105"/>
    </ligand>
</feature>
<dbReference type="SUPFAM" id="SSF51713">
    <property type="entry name" value="tRNA-guanine transglycosylase"/>
    <property type="match status" value="1"/>
</dbReference>
<dbReference type="PANTHER" id="PTHR46499">
    <property type="entry name" value="QUEUINE TRNA-RIBOSYLTRANSFERASE"/>
    <property type="match status" value="1"/>
</dbReference>
<keyword evidence="3 4" id="KW-0819">tRNA processing</keyword>
<feature type="binding site" evidence="4">
    <location>
        <position position="220"/>
    </location>
    <ligand>
        <name>substrate</name>
    </ligand>
</feature>
<feature type="region of interest" description="RNA binding; important for wobble base 34 recognition" evidence="4">
    <location>
        <begin position="275"/>
        <end position="279"/>
    </location>
</feature>
<feature type="binding site" evidence="4">
    <location>
        <position position="144"/>
    </location>
    <ligand>
        <name>substrate</name>
    </ligand>
</feature>
<dbReference type="EMBL" id="JAVXZY010000010">
    <property type="protein sequence ID" value="MDT9001708.1"/>
    <property type="molecule type" value="Genomic_DNA"/>
</dbReference>
<evidence type="ECO:0000313" key="6">
    <source>
        <dbReference type="EMBL" id="MDT9001708.1"/>
    </source>
</evidence>
<feature type="binding site" evidence="4">
    <location>
        <position position="308"/>
    </location>
    <ligand>
        <name>Zn(2+)</name>
        <dbReference type="ChEBI" id="CHEBI:29105"/>
    </ligand>
</feature>
<keyword evidence="4" id="KW-0862">Zinc</keyword>
<feature type="region of interest" description="RNA binding" evidence="4">
    <location>
        <begin position="251"/>
        <end position="257"/>
    </location>
</feature>
<comment type="function">
    <text evidence="4">Catalyzes the base-exchange of a guanine (G) residue with the queuine precursor 7-aminomethyl-7-deazaguanine (PreQ1) at position 34 (anticodon wobble position) in tRNAs with GU(N) anticodons (tRNA-Asp, -Asn, -His and -Tyr). Catalysis occurs through a double-displacement mechanism. The nucleophile active site attacks the C1' of nucleotide 34 to detach the guanine base from the RNA, forming a covalent enzyme-RNA intermediate. The proton acceptor active site deprotonates the incoming PreQ1, allowing a nucleophilic attack on the C1' of the ribose to form the product. After dissociation, two additional enzymatic reactions on the tRNA convert PreQ1 to queuine (Q), resulting in the hypermodified nucleoside queuosine (7-(((4,5-cis-dihydroxy-2-cyclopenten-1-yl)amino)methyl)-7-deazaguanosine).</text>
</comment>
<dbReference type="PANTHER" id="PTHR46499:SF1">
    <property type="entry name" value="QUEUINE TRNA-RIBOSYLTRANSFERASE"/>
    <property type="match status" value="1"/>
</dbReference>
<keyword evidence="2 4" id="KW-0808">Transferase</keyword>
<gene>
    <name evidence="4 6" type="primary">tgt</name>
    <name evidence="6" type="ORF">RQP53_20695</name>
</gene>
<comment type="similarity">
    <text evidence="4">Belongs to the queuine tRNA-ribosyltransferase family.</text>
</comment>
<keyword evidence="7" id="KW-1185">Reference proteome</keyword>
<comment type="subunit">
    <text evidence="4">Homodimer. Within each dimer, one monomer is responsible for RNA recognition and catalysis, while the other monomer binds to the replacement base PreQ1.</text>
</comment>
<evidence type="ECO:0000256" key="1">
    <source>
        <dbReference type="ARBA" id="ARBA00022676"/>
    </source>
</evidence>
<reference evidence="6" key="1">
    <citation type="submission" date="2023-09" db="EMBL/GenBank/DDBJ databases">
        <title>Paucibacter sp. APW11 Genome sequencing and assembly.</title>
        <authorList>
            <person name="Kim I."/>
        </authorList>
    </citation>
    <scope>NUCLEOTIDE SEQUENCE</scope>
    <source>
        <strain evidence="6">APW11</strain>
    </source>
</reference>
<organism evidence="6 7">
    <name type="scientific">Roseateles aquae</name>
    <dbReference type="NCBI Taxonomy" id="3077235"/>
    <lineage>
        <taxon>Bacteria</taxon>
        <taxon>Pseudomonadati</taxon>
        <taxon>Pseudomonadota</taxon>
        <taxon>Betaproteobacteria</taxon>
        <taxon>Burkholderiales</taxon>
        <taxon>Sphaerotilaceae</taxon>
        <taxon>Roseateles</taxon>
    </lineage>
</organism>
<comment type="pathway">
    <text evidence="4">tRNA modification; tRNA-queuosine biosynthesis.</text>
</comment>
<evidence type="ECO:0000259" key="5">
    <source>
        <dbReference type="Pfam" id="PF01702"/>
    </source>
</evidence>
<proteinExistence type="inferred from homology"/>
<feature type="active site" description="Nucleophile" evidence="4">
    <location>
        <position position="270"/>
    </location>
</feature>
<evidence type="ECO:0000256" key="4">
    <source>
        <dbReference type="HAMAP-Rule" id="MF_00168"/>
    </source>
</evidence>
<dbReference type="NCBIfam" id="TIGR00449">
    <property type="entry name" value="tgt_general"/>
    <property type="match status" value="1"/>
</dbReference>
<evidence type="ECO:0000313" key="7">
    <source>
        <dbReference type="Proteomes" id="UP001246372"/>
    </source>
</evidence>
<feature type="binding site" evidence="4">
    <location>
        <begin position="90"/>
        <end position="94"/>
    </location>
    <ligand>
        <name>substrate</name>
    </ligand>
</feature>
<dbReference type="RefSeq" id="WP_315652588.1">
    <property type="nucleotide sequence ID" value="NZ_JAVXZY010000010.1"/>
</dbReference>
<keyword evidence="4" id="KW-0479">Metal-binding</keyword>
<evidence type="ECO:0000256" key="3">
    <source>
        <dbReference type="ARBA" id="ARBA00022694"/>
    </source>
</evidence>
<dbReference type="InterPro" id="IPR002616">
    <property type="entry name" value="tRNA_ribo_trans-like"/>
</dbReference>
<protein>
    <recommendedName>
        <fullName evidence="4">Queuine tRNA-ribosyltransferase</fullName>
        <ecNumber evidence="4">2.4.2.29</ecNumber>
    </recommendedName>
    <alternativeName>
        <fullName evidence="4">Guanine insertion enzyme</fullName>
    </alternativeName>
    <alternativeName>
        <fullName evidence="4">tRNA-guanine transglycosylase</fullName>
    </alternativeName>
</protein>
<keyword evidence="1 4" id="KW-0328">Glycosyltransferase</keyword>
<comment type="caution">
    <text evidence="6">The sequence shown here is derived from an EMBL/GenBank/DDBJ whole genome shotgun (WGS) entry which is preliminary data.</text>
</comment>
<dbReference type="NCBIfam" id="TIGR00430">
    <property type="entry name" value="Q_tRNA_tgt"/>
    <property type="match status" value="1"/>
</dbReference>
<comment type="catalytic activity">
    <reaction evidence="4">
        <text>7-aminomethyl-7-carbaguanine + guanosine(34) in tRNA = 7-aminomethyl-7-carbaguanosine(34) in tRNA + guanine</text>
        <dbReference type="Rhea" id="RHEA:24104"/>
        <dbReference type="Rhea" id="RHEA-COMP:10341"/>
        <dbReference type="Rhea" id="RHEA-COMP:10342"/>
        <dbReference type="ChEBI" id="CHEBI:16235"/>
        <dbReference type="ChEBI" id="CHEBI:58703"/>
        <dbReference type="ChEBI" id="CHEBI:74269"/>
        <dbReference type="ChEBI" id="CHEBI:82833"/>
        <dbReference type="EC" id="2.4.2.29"/>
    </reaction>
</comment>
<keyword evidence="4" id="KW-0671">Queuosine biosynthesis</keyword>
<dbReference type="Gene3D" id="3.20.20.105">
    <property type="entry name" value="Queuine tRNA-ribosyltransferase-like"/>
    <property type="match status" value="1"/>
</dbReference>